<feature type="non-terminal residue" evidence="2">
    <location>
        <position position="482"/>
    </location>
</feature>
<evidence type="ECO:0000313" key="2">
    <source>
        <dbReference type="EMBL" id="MBA0865013.1"/>
    </source>
</evidence>
<reference evidence="2 3" key="1">
    <citation type="journal article" date="2019" name="Genome Biol. Evol.">
        <title>Insights into the evolution of the New World diploid cottons (Gossypium, subgenus Houzingenia) based on genome sequencing.</title>
        <authorList>
            <person name="Grover C.E."/>
            <person name="Arick M.A. 2nd"/>
            <person name="Thrash A."/>
            <person name="Conover J.L."/>
            <person name="Sanders W.S."/>
            <person name="Peterson D.G."/>
            <person name="Frelichowski J.E."/>
            <person name="Scheffler J.A."/>
            <person name="Scheffler B.E."/>
            <person name="Wendel J.F."/>
        </authorList>
    </citation>
    <scope>NUCLEOTIDE SEQUENCE [LARGE SCALE GENOMIC DNA]</scope>
    <source>
        <strain evidence="2">1</strain>
        <tissue evidence="2">Leaf</tissue>
    </source>
</reference>
<evidence type="ECO:0000313" key="3">
    <source>
        <dbReference type="Proteomes" id="UP000593576"/>
    </source>
</evidence>
<dbReference type="EMBL" id="JABFAF010000009">
    <property type="protein sequence ID" value="MBA0865013.1"/>
    <property type="molecule type" value="Genomic_DNA"/>
</dbReference>
<evidence type="ECO:0000256" key="1">
    <source>
        <dbReference type="SAM" id="MobiDB-lite"/>
    </source>
</evidence>
<keyword evidence="3" id="KW-1185">Reference proteome</keyword>
<dbReference type="OrthoDB" id="990260at2759"/>
<comment type="caution">
    <text evidence="2">The sequence shown here is derived from an EMBL/GenBank/DDBJ whole genome shotgun (WGS) entry which is preliminary data.</text>
</comment>
<protein>
    <submittedName>
        <fullName evidence="2">Uncharacterized protein</fullName>
    </submittedName>
</protein>
<feature type="compositionally biased region" description="Basic and acidic residues" evidence="1">
    <location>
        <begin position="261"/>
        <end position="277"/>
    </location>
</feature>
<gene>
    <name evidence="2" type="ORF">Goshw_008174</name>
</gene>
<organism evidence="2 3">
    <name type="scientific">Gossypium schwendimanii</name>
    <name type="common">Cotton</name>
    <dbReference type="NCBI Taxonomy" id="34291"/>
    <lineage>
        <taxon>Eukaryota</taxon>
        <taxon>Viridiplantae</taxon>
        <taxon>Streptophyta</taxon>
        <taxon>Embryophyta</taxon>
        <taxon>Tracheophyta</taxon>
        <taxon>Spermatophyta</taxon>
        <taxon>Magnoliopsida</taxon>
        <taxon>eudicotyledons</taxon>
        <taxon>Gunneridae</taxon>
        <taxon>Pentapetalae</taxon>
        <taxon>rosids</taxon>
        <taxon>malvids</taxon>
        <taxon>Malvales</taxon>
        <taxon>Malvaceae</taxon>
        <taxon>Malvoideae</taxon>
        <taxon>Gossypium</taxon>
    </lineage>
</organism>
<proteinExistence type="predicted"/>
<accession>A0A7J9M1V9</accession>
<dbReference type="Proteomes" id="UP000593576">
    <property type="component" value="Unassembled WGS sequence"/>
</dbReference>
<feature type="compositionally biased region" description="Polar residues" evidence="1">
    <location>
        <begin position="168"/>
        <end position="183"/>
    </location>
</feature>
<dbReference type="AlphaFoldDB" id="A0A7J9M1V9"/>
<feature type="compositionally biased region" description="Polar residues" evidence="1">
    <location>
        <begin position="227"/>
        <end position="238"/>
    </location>
</feature>
<name>A0A7J9M1V9_GOSSC</name>
<feature type="region of interest" description="Disordered" evidence="1">
    <location>
        <begin position="165"/>
        <end position="277"/>
    </location>
</feature>
<sequence length="482" mass="54790">MGLTPQASLIPASHERGSLVGLAISSTDIARDLIPMRLMQALVVNYLCEHLAFQRGPQRTMHVEEYSSSRSEIRILLVAAAFYQSPASCFEVEAGSMEHTESQSWNIFPSDTSPFVFERYQQFPRGLFDDHSFINNGPSLEILQHDDTFPTWAASIMVPVPSFPDGVANTNPNELSQQFNSRDNSQRDFEGGVVCIEPDPKDLDHAGQASNGRIHKDDEARMPPLGNANSQGGTSSRGCNEKKRKGPQLTEAEQAQKQKKRENDKKYRTAPERPREKSIKMWRGIDQIESELPRLRKKEVDFDRFQQLIGTELGPLQQMVSRYEGIDKMKFMLDKYKELETKNGGIEKLEADYNKLNQIKSILEINEEEFIVDKVKGMVDELQKSKGIDETEPAKNRIKKMELQWEKQNQMVSQKEVESFQASPGSPLVCFSCPICPHTYSSIHSQAYRFLLLASSPMWALIASFPHAYIDGRFVWELGYWG</sequence>